<keyword evidence="2" id="KW-0934">Plastid</keyword>
<dbReference type="PANTHER" id="PTHR34675">
    <property type="entry name" value="PROTEIN TRIGALACTOSYLDIACYLGLYCEROL 2, CHLOROPLASTIC"/>
    <property type="match status" value="1"/>
</dbReference>
<keyword evidence="2" id="KW-0150">Chloroplast</keyword>
<reference evidence="2" key="1">
    <citation type="journal article" date="2017" name="J. Phycol.">
        <title>Analysis of chloroplast genomes and a supermatrix inform reclassification of the Rhodomelaceae (Rhodophyta).</title>
        <authorList>
            <person name="Diaz-Tapia P."/>
            <person name="Maggs C.A."/>
            <person name="West J.A."/>
            <person name="Verbruggen H."/>
        </authorList>
    </citation>
    <scope>NUCLEOTIDE SEQUENCE</scope>
    <source>
        <strain evidence="2">PD745</strain>
    </source>
</reference>
<organism evidence="2">
    <name type="scientific">Chondria sp.</name>
    <name type="common">in: red algae</name>
    <dbReference type="NCBI Taxonomy" id="1982705"/>
    <lineage>
        <taxon>Eukaryota</taxon>
        <taxon>Rhodophyta</taxon>
        <taxon>Florideophyceae</taxon>
        <taxon>Rhodymeniophycidae</taxon>
        <taxon>Ceramiales</taxon>
        <taxon>Rhodomelaceae</taxon>
        <taxon>Chondrieae</taxon>
        <taxon>Chondria</taxon>
    </lineage>
</organism>
<dbReference type="AlphaFoldDB" id="A0A1Z1ME36"/>
<accession>A0A1Z1ME36</accession>
<proteinExistence type="predicted"/>
<dbReference type="InterPro" id="IPR039342">
    <property type="entry name" value="TGD2-like"/>
</dbReference>
<evidence type="ECO:0000259" key="1">
    <source>
        <dbReference type="Pfam" id="PF02470"/>
    </source>
</evidence>
<evidence type="ECO:0000313" key="2">
    <source>
        <dbReference type="EMBL" id="ARW64105.1"/>
    </source>
</evidence>
<geneLocation type="chloroplast" evidence="2"/>
<dbReference type="EMBL" id="MF101431">
    <property type="protein sequence ID" value="ARW64105.1"/>
    <property type="molecule type" value="Genomic_DNA"/>
</dbReference>
<sequence length="208" mass="24126">MKYLTHKLNMLVLTLLFVLLVLLSKSFKNQGYNLFVEFKNAYRIRKGTIVSLQGVSIGYVSNISIRSNQVLMLLHINSIKTLVPRKSVIEANQIGLFNDTVVDITPPYDFRDKSYVDPLSFNCLDSYFMCANFYVKGYKGLNYDDLVRATTRISQRFDDPRFFGLFYLILHNLIDISDEILDCAHYITYILYLLSDLTSSFLLKYCIN</sequence>
<dbReference type="PANTHER" id="PTHR34675:SF1">
    <property type="entry name" value="PROTEIN TRIGALACTOSYLDIACYLGLYCEROL 2, CHLOROPLASTIC"/>
    <property type="match status" value="1"/>
</dbReference>
<dbReference type="InterPro" id="IPR003399">
    <property type="entry name" value="Mce/MlaD"/>
</dbReference>
<dbReference type="Pfam" id="PF02470">
    <property type="entry name" value="MlaD"/>
    <property type="match status" value="1"/>
</dbReference>
<name>A0A1Z1ME36_9FLOR</name>
<protein>
    <recommendedName>
        <fullName evidence="1">Mce/MlaD domain-containing protein</fullName>
    </recommendedName>
</protein>
<feature type="domain" description="Mce/MlaD" evidence="1">
    <location>
        <begin position="30"/>
        <end position="107"/>
    </location>
</feature>
<gene>
    <name evidence="2" type="primary">ycf22</name>
</gene>